<feature type="compositionally biased region" description="Polar residues" evidence="1">
    <location>
        <begin position="62"/>
        <end position="80"/>
    </location>
</feature>
<dbReference type="InterPro" id="IPR021905">
    <property type="entry name" value="DUF3517"/>
</dbReference>
<feature type="compositionally biased region" description="Polar residues" evidence="1">
    <location>
        <begin position="462"/>
        <end position="477"/>
    </location>
</feature>
<dbReference type="InterPro" id="IPR038765">
    <property type="entry name" value="Papain-like_cys_pep_sf"/>
</dbReference>
<dbReference type="GO" id="GO:0016579">
    <property type="term" value="P:protein deubiquitination"/>
    <property type="evidence" value="ECO:0007669"/>
    <property type="project" value="InterPro"/>
</dbReference>
<comment type="caution">
    <text evidence="3">The sequence shown here is derived from an EMBL/GenBank/DDBJ whole genome shotgun (WGS) entry which is preliminary data.</text>
</comment>
<dbReference type="Pfam" id="PF00443">
    <property type="entry name" value="UCH"/>
    <property type="match status" value="1"/>
</dbReference>
<keyword evidence="4" id="KW-1185">Reference proteome</keyword>
<dbReference type="PANTHER" id="PTHR24006:SF925">
    <property type="entry name" value="UBIQUITINYL HYDROLASE 1"/>
    <property type="match status" value="1"/>
</dbReference>
<accession>A0A7C8MJV0</accession>
<dbReference type="Pfam" id="PF12030">
    <property type="entry name" value="DUF3517"/>
    <property type="match status" value="1"/>
</dbReference>
<reference evidence="3 4" key="1">
    <citation type="submission" date="2020-01" db="EMBL/GenBank/DDBJ databases">
        <authorList>
            <consortium name="DOE Joint Genome Institute"/>
            <person name="Haridas S."/>
            <person name="Albert R."/>
            <person name="Binder M."/>
            <person name="Bloem J."/>
            <person name="Labutti K."/>
            <person name="Salamov A."/>
            <person name="Andreopoulos B."/>
            <person name="Baker S.E."/>
            <person name="Barry K."/>
            <person name="Bills G."/>
            <person name="Bluhm B.H."/>
            <person name="Cannon C."/>
            <person name="Castanera R."/>
            <person name="Culley D.E."/>
            <person name="Daum C."/>
            <person name="Ezra D."/>
            <person name="Gonzalez J.B."/>
            <person name="Henrissat B."/>
            <person name="Kuo A."/>
            <person name="Liang C."/>
            <person name="Lipzen A."/>
            <person name="Lutzoni F."/>
            <person name="Magnuson J."/>
            <person name="Mondo S."/>
            <person name="Nolan M."/>
            <person name="Ohm R."/>
            <person name="Pangilinan J."/>
            <person name="Park H.-J.H."/>
            <person name="Ramirez L."/>
            <person name="Alfaro M."/>
            <person name="Sun H."/>
            <person name="Tritt A."/>
            <person name="Yoshinaga Y."/>
            <person name="Zwiers L.-H.L."/>
            <person name="Turgeon B.G."/>
            <person name="Goodwin S.B."/>
            <person name="Spatafora J.W."/>
            <person name="Crous P.W."/>
            <person name="Grigoriev I.V."/>
        </authorList>
    </citation>
    <scope>NUCLEOTIDE SEQUENCE [LARGE SCALE GENOMIC DNA]</scope>
    <source>
        <strain evidence="3 4">CBS 611.86</strain>
    </source>
</reference>
<dbReference type="Gene3D" id="3.90.70.10">
    <property type="entry name" value="Cysteine proteinases"/>
    <property type="match status" value="1"/>
</dbReference>
<evidence type="ECO:0000313" key="4">
    <source>
        <dbReference type="Proteomes" id="UP000481861"/>
    </source>
</evidence>
<dbReference type="GO" id="GO:0005829">
    <property type="term" value="C:cytosol"/>
    <property type="evidence" value="ECO:0007669"/>
    <property type="project" value="TreeGrafter"/>
</dbReference>
<dbReference type="FunFam" id="3.90.70.10:FF:000136">
    <property type="entry name" value="Ubiquitin C-terminal hydrolase, putative"/>
    <property type="match status" value="1"/>
</dbReference>
<dbReference type="OrthoDB" id="420187at2759"/>
<evidence type="ECO:0000259" key="2">
    <source>
        <dbReference type="PROSITE" id="PS50235"/>
    </source>
</evidence>
<dbReference type="InterPro" id="IPR018200">
    <property type="entry name" value="USP_CS"/>
</dbReference>
<dbReference type="PANTHER" id="PTHR24006">
    <property type="entry name" value="UBIQUITIN CARBOXYL-TERMINAL HYDROLASE"/>
    <property type="match status" value="1"/>
</dbReference>
<feature type="domain" description="USP" evidence="2">
    <location>
        <begin position="1554"/>
        <end position="1879"/>
    </location>
</feature>
<evidence type="ECO:0000313" key="3">
    <source>
        <dbReference type="EMBL" id="KAF2875102.1"/>
    </source>
</evidence>
<dbReference type="SUPFAM" id="SSF54001">
    <property type="entry name" value="Cysteine proteinases"/>
    <property type="match status" value="1"/>
</dbReference>
<proteinExistence type="predicted"/>
<dbReference type="GO" id="GO:0005634">
    <property type="term" value="C:nucleus"/>
    <property type="evidence" value="ECO:0007669"/>
    <property type="project" value="TreeGrafter"/>
</dbReference>
<feature type="region of interest" description="Disordered" evidence="1">
    <location>
        <begin position="458"/>
        <end position="477"/>
    </location>
</feature>
<organism evidence="3 4">
    <name type="scientific">Massariosphaeria phaeospora</name>
    <dbReference type="NCBI Taxonomy" id="100035"/>
    <lineage>
        <taxon>Eukaryota</taxon>
        <taxon>Fungi</taxon>
        <taxon>Dikarya</taxon>
        <taxon>Ascomycota</taxon>
        <taxon>Pezizomycotina</taxon>
        <taxon>Dothideomycetes</taxon>
        <taxon>Pleosporomycetidae</taxon>
        <taxon>Pleosporales</taxon>
        <taxon>Pleosporales incertae sedis</taxon>
        <taxon>Massariosphaeria</taxon>
    </lineage>
</organism>
<dbReference type="Proteomes" id="UP000481861">
    <property type="component" value="Unassembled WGS sequence"/>
</dbReference>
<feature type="region of interest" description="Disordered" evidence="1">
    <location>
        <begin position="1"/>
        <end position="87"/>
    </location>
</feature>
<dbReference type="InterPro" id="IPR028889">
    <property type="entry name" value="USP"/>
</dbReference>
<dbReference type="GO" id="GO:0004843">
    <property type="term" value="F:cysteine-type deubiquitinase activity"/>
    <property type="evidence" value="ECO:0007669"/>
    <property type="project" value="InterPro"/>
</dbReference>
<name>A0A7C8MJV0_9PLEO</name>
<protein>
    <recommendedName>
        <fullName evidence="2">USP domain-containing protein</fullName>
    </recommendedName>
</protein>
<evidence type="ECO:0000256" key="1">
    <source>
        <dbReference type="SAM" id="MobiDB-lite"/>
    </source>
</evidence>
<gene>
    <name evidence="3" type="ORF">BDV95DRAFT_665713</name>
</gene>
<feature type="compositionally biased region" description="Basic and acidic residues" evidence="1">
    <location>
        <begin position="1"/>
        <end position="18"/>
    </location>
</feature>
<sequence length="2510" mass="286080">MSQRDHGLMEPVVADDRANTVPASPPRRDSIEDADSSLTRKRPRLDSGIRATEAMSADTHASESTAPRDQVQMTIRSQPPSSAASADQEDTVAIILSTENAPDGQDDAAADSPPVLAIDEDDDDAEEGMLDYVDLGAGVMQVEYVAEDYFSRFPFTQHDNYFAALRSVVQHFQAANHLDGTVLPEITLWLRSLPGRPSTWRSFYLDRALWWDDFAALVHKVLHRRYNWINSSMFPDQHNNIHRYPFGENFYVDGKAEHEVFLDFLESYLVLCTRLLRVDIETLTNWTSDSVYDRPLISAKHIRHINTIFKQEKSPLFTLLGKDYGADTEKMGNRLLSEFIKADGVKHLLHFADVACGKVPQQCQNWIATWVTQILNSVGWSMLGADKEKENALDCHKYYRGVLQYVRRYNVDMQAPSKVVDTGVTKDLIMHFSSLLQDLCHWDDALASELAEEFLEFGDPDSPSSTTSEAKLPTNRTESFGQSSEFFAPLVMNAWRFKLLRKYVVKGRMELRVMSIGLMDTLLVEIWREYSSSETGVNHPVMQYLAEFLLHERVVDYIISVDSHPQIISRSGNIVGFLVVTHRYSERQTDAIWNTVSTSQDPRVVSATMTMLRGIVNLMEAPELLYLCTKLYDLPISSYTTDIFRFLRELSMKLQAKYVDWSATDRKARPWNVCIRVLQDTSPSRESNKTTNSLHSEACEQLRMLASYVFADERYEIYQECAKHIATRSSKATGSVRAVHILCLAGSFHDAPFFQRHLDVTRHILEEVCAFVKAEAQADYYPAQLLALQYRLEMFSHLLIRATEAIPVDLYHTLWDHLVGKDSHSNHFRDYAWAKFSEAVKLQSDNEVCKQLISTYVPKLESQYYTPGLFDFVANYSFPTTRRQVKMEDGDKELLQIRGADLLWSMMMDAPAGTIEDRAATLLASRYVELDLDHDVSLEEVEEAHVALVERCMRELLSIYQAIRQGSGGKPEPNDGMDMVASDGTQIRNEARFGRILHFVKMLLSHIRNKPEFNRSKRSDSKVEALETNPPFGNDIEVWYQNATDNELYKVFMGVDATFKELYTRICQNTGFTKINLFARGHRLSVVERGHEKINSMGLGRLLVQKAAGSEVIQPMTNSSLTGSVFERSVWEHFEELFACMDAADHLSSVLFDFLTFFPYLERISASVMSTSVSTDEIFPPGKVFQAKYAAQALQSKLREQLKKGSLEDRFLANAVQLLHKALLNEALISKAVSDRHEMDVVATLVNVLLEFLKERPGQEVSSSYFSNETAFVNRLMDLSCLAVKANDDATQVACQSYATILEASLHSREVWDAFIGHPDIPALHQVLLLTDPRKFLREQVAGSIASVCGGGLPVTSALTPAEPAAQFWAVISATLPATVRYPAQSEQLFEIAEQVFRNQDENGRDEDALRSNLTNWSDLLLHYKHEEFVGHEETDFVVMGFTKLLLCCISSLKSFKKPLNAGPLIERIFRKFLFTPRVFEINEELPQYTELPVLESKTRKELYDLVLALAEDRSSYGTLLDLVQGLSHEGVDITWCSYAVDRTNEIRSPTGYVGLYNPRAICYMNSLVTQLFMNVNFRKFMLGLSVADAGTSQRLLAETQKLFAQLQNSYRKAADPREFASCVKGLDSGPIDINIQMDADEFYNLLFDQWEGQMLTPESKQLFRSFYGGQTVNQIKSKECEHVSERVESFFVVQCDVQGKANLQESLQAFVEGDVMEGDNKYKCESCGGKFVDAVKRTCLKDVPDNLIFHLKRFDFDLVEMRRAKINDYFEFPTCIDVSPYNVAHLSDPSKPRQEDLFELVGVLVHSGNSENGHYYSYIRERPCPSGSMTSWFEFNDRDVDTFDHRCIPYHAFGGLSDDPVPRQQKHFSAYMLFYQRKAAIDNDHCQYISSPRSGAPKVPIPPPVENEIKADNEAFVREYSLYDPNHSRFIKQILATLRIVNHGGCSEDHQQEIWALRAVLDHLSKTLCRLQTVDMFEETMAQLRKTVLSCPVCCHFALKWLAQDEFALVSMLLKSGHAMVRAHARTFLIDSLSFLREQDPVLYGVESIDTDMDTGTMAPIEGILVDTTRRLYAVAKDSYMCPKGWDDLYLTLAQLSEMGHVETAIILDQGLLDFCLRVLCMHAYPQFRLGDPDIWRVVEKKKGIFNRMIEFLHTLFSKMDIRAQPIPNSNRSRLEKYDRSVSKFPLTYTEHQVLHFWHEETKAYAVLDRMIETFDSGKTVTFYPGEILKWMLSSMDTRTQHFLYLTVSEGIHGLNPPHSDPYVRAALAYCQESRQPDLVTQMVEAVVKSAHKLRDNGGKAHLEFFAGLLTSVNEVVFNQRHPDTFYTQLLQSSRKYAVALLIYEDDNVRKDACNFLVDLFMKHKADELANEECLRAKYRNIRALAVELMRKIAEEHHNGASRTYMQPMIAACTSLMQHLYALSNSEDPTLDQFKSDNDGIIFEQYTQDLEGRLRQWPQDDDTPISAGEAFEQSDYGSESDEGPDLIDMHIVRSHFQSTFFTTRALPQR</sequence>
<dbReference type="PROSITE" id="PS50235">
    <property type="entry name" value="USP_3"/>
    <property type="match status" value="1"/>
</dbReference>
<dbReference type="EMBL" id="JAADJZ010000005">
    <property type="protein sequence ID" value="KAF2875102.1"/>
    <property type="molecule type" value="Genomic_DNA"/>
</dbReference>
<dbReference type="PROSITE" id="PS00973">
    <property type="entry name" value="USP_2"/>
    <property type="match status" value="1"/>
</dbReference>
<dbReference type="InterPro" id="IPR001394">
    <property type="entry name" value="Peptidase_C19_UCH"/>
</dbReference>
<dbReference type="InterPro" id="IPR050164">
    <property type="entry name" value="Peptidase_C19"/>
</dbReference>
<feature type="region of interest" description="Disordered" evidence="1">
    <location>
        <begin position="2458"/>
        <end position="2484"/>
    </location>
</feature>